<organism evidence="1 2">
    <name type="scientific">Lindgomyces ingoldianus</name>
    <dbReference type="NCBI Taxonomy" id="673940"/>
    <lineage>
        <taxon>Eukaryota</taxon>
        <taxon>Fungi</taxon>
        <taxon>Dikarya</taxon>
        <taxon>Ascomycota</taxon>
        <taxon>Pezizomycotina</taxon>
        <taxon>Dothideomycetes</taxon>
        <taxon>Pleosporomycetidae</taxon>
        <taxon>Pleosporales</taxon>
        <taxon>Lindgomycetaceae</taxon>
        <taxon>Lindgomyces</taxon>
    </lineage>
</organism>
<comment type="caution">
    <text evidence="1">The sequence shown here is derived from an EMBL/GenBank/DDBJ whole genome shotgun (WGS) entry which is preliminary data.</text>
</comment>
<evidence type="ECO:0000313" key="2">
    <source>
        <dbReference type="Proteomes" id="UP000799755"/>
    </source>
</evidence>
<sequence length="192" mass="21365">MIISRCETKENGLVVNRLKLPFGKTSLEISSLPAMQVQEEHIVLENNIYQNCRPGFMVVAPRFPAQVDEHDRRSIVVSGDFPISAPSGIKQLVVGGNYSGIVLLSVPTLSFRHSGAKLSTSQDAKEGWADCSMKISKLNGTRGSYARYASAMEETMMRKYCVRLHQVVEVRNLPSKMETEHESAESHQSDHT</sequence>
<accession>A0ACB6Q8G3</accession>
<reference evidence="1" key="1">
    <citation type="journal article" date="2020" name="Stud. Mycol.">
        <title>101 Dothideomycetes genomes: a test case for predicting lifestyles and emergence of pathogens.</title>
        <authorList>
            <person name="Haridas S."/>
            <person name="Albert R."/>
            <person name="Binder M."/>
            <person name="Bloem J."/>
            <person name="Labutti K."/>
            <person name="Salamov A."/>
            <person name="Andreopoulos B."/>
            <person name="Baker S."/>
            <person name="Barry K."/>
            <person name="Bills G."/>
            <person name="Bluhm B."/>
            <person name="Cannon C."/>
            <person name="Castanera R."/>
            <person name="Culley D."/>
            <person name="Daum C."/>
            <person name="Ezra D."/>
            <person name="Gonzalez J."/>
            <person name="Henrissat B."/>
            <person name="Kuo A."/>
            <person name="Liang C."/>
            <person name="Lipzen A."/>
            <person name="Lutzoni F."/>
            <person name="Magnuson J."/>
            <person name="Mondo S."/>
            <person name="Nolan M."/>
            <person name="Ohm R."/>
            <person name="Pangilinan J."/>
            <person name="Park H.-J."/>
            <person name="Ramirez L."/>
            <person name="Alfaro M."/>
            <person name="Sun H."/>
            <person name="Tritt A."/>
            <person name="Yoshinaga Y."/>
            <person name="Zwiers L.-H."/>
            <person name="Turgeon B."/>
            <person name="Goodwin S."/>
            <person name="Spatafora J."/>
            <person name="Crous P."/>
            <person name="Grigoriev I."/>
        </authorList>
    </citation>
    <scope>NUCLEOTIDE SEQUENCE</scope>
    <source>
        <strain evidence="1">ATCC 200398</strain>
    </source>
</reference>
<dbReference type="EMBL" id="MU003553">
    <property type="protein sequence ID" value="KAF2463204.1"/>
    <property type="molecule type" value="Genomic_DNA"/>
</dbReference>
<gene>
    <name evidence="1" type="ORF">BDR25DRAFT_363104</name>
</gene>
<dbReference type="Proteomes" id="UP000799755">
    <property type="component" value="Unassembled WGS sequence"/>
</dbReference>
<evidence type="ECO:0000313" key="1">
    <source>
        <dbReference type="EMBL" id="KAF2463204.1"/>
    </source>
</evidence>
<keyword evidence="2" id="KW-1185">Reference proteome</keyword>
<name>A0ACB6Q8G3_9PLEO</name>
<protein>
    <submittedName>
        <fullName evidence="1">Uncharacterized protein</fullName>
    </submittedName>
</protein>
<proteinExistence type="predicted"/>